<evidence type="ECO:0000256" key="7">
    <source>
        <dbReference type="RuleBase" id="RU000461"/>
    </source>
</evidence>
<gene>
    <name evidence="8" type="ORF">D9758_005283</name>
</gene>
<dbReference type="CDD" id="cd11041">
    <property type="entry name" value="CYP503A1-like"/>
    <property type="match status" value="1"/>
</dbReference>
<dbReference type="Pfam" id="PF00067">
    <property type="entry name" value="p450"/>
    <property type="match status" value="1"/>
</dbReference>
<dbReference type="SUPFAM" id="SSF48264">
    <property type="entry name" value="Cytochrome P450"/>
    <property type="match status" value="1"/>
</dbReference>
<sequence length="517" mass="58796">MSLPIPAILDSWVAKSNLSDYVRFFALAFLIYRFVKSYVDSRTSPLRKIPTVGYSFPVLSWISAFKFFTHSQAILGEGYSKYNGHAFKIPTVNGWQVIVSGPRLIEDIKNAPDDVLSLRPAADDAVQVHYQIGDYSHEPDFYRINAIRSKITRDIAPRFEDMHDEIQTSFDEEILIKDDEWVSVRVIEAARRIISRTSNRIFVGLPTCRDPAYRDLNIEFAVDIMVCASILLIFPNFLKPFVSEVISNVPKQLRTGAELLRPVLEERLAKEAEYGKDWPGKPNDLISWLIDATPTSKRTVEELSLQIIIINFGSIHTTSMAFTVAMYYLACHPELHDPLREEIDGILEEEGWTKTAMARMHKLDSVLKESQRLMGNSVAAMNRLCLKDFQFSDGTVVPAGTFVSAASNAIHNDENIYPNANEFHGFRFAEMKSEEGEEMGQNMVKPNNEYMIFGNGKHACPGRFFAVNELKLMLVHCLLEYDFKFEDGRTEPPPPQWFGMSLIPNLTAEVVFRARRG</sequence>
<dbReference type="EMBL" id="JAACJM010000005">
    <property type="protein sequence ID" value="KAF5372638.1"/>
    <property type="molecule type" value="Genomic_DNA"/>
</dbReference>
<dbReference type="InterPro" id="IPR036396">
    <property type="entry name" value="Cyt_P450_sf"/>
</dbReference>
<keyword evidence="7" id="KW-0503">Monooxygenase</keyword>
<evidence type="ECO:0000256" key="6">
    <source>
        <dbReference type="PIRSR" id="PIRSR602403-1"/>
    </source>
</evidence>
<dbReference type="InterPro" id="IPR001128">
    <property type="entry name" value="Cyt_P450"/>
</dbReference>
<keyword evidence="5 6" id="KW-0408">Iron</keyword>
<dbReference type="PANTHER" id="PTHR46206">
    <property type="entry name" value="CYTOCHROME P450"/>
    <property type="match status" value="1"/>
</dbReference>
<keyword evidence="6 7" id="KW-0349">Heme</keyword>
<dbReference type="Gene3D" id="1.10.630.10">
    <property type="entry name" value="Cytochrome P450"/>
    <property type="match status" value="1"/>
</dbReference>
<dbReference type="InterPro" id="IPR002403">
    <property type="entry name" value="Cyt_P450_E_grp-IV"/>
</dbReference>
<dbReference type="OrthoDB" id="1844152at2759"/>
<dbReference type="InterPro" id="IPR017972">
    <property type="entry name" value="Cyt_P450_CS"/>
</dbReference>
<accession>A0A8H5LX01</accession>
<dbReference type="PROSITE" id="PS00086">
    <property type="entry name" value="CYTOCHROME_P450"/>
    <property type="match status" value="1"/>
</dbReference>
<comment type="cofactor">
    <cofactor evidence="1 6">
        <name>heme</name>
        <dbReference type="ChEBI" id="CHEBI:30413"/>
    </cofactor>
</comment>
<name>A0A8H5LX01_9AGAR</name>
<dbReference type="GO" id="GO:0004497">
    <property type="term" value="F:monooxygenase activity"/>
    <property type="evidence" value="ECO:0007669"/>
    <property type="project" value="UniProtKB-KW"/>
</dbReference>
<keyword evidence="9" id="KW-1185">Reference proteome</keyword>
<evidence type="ECO:0008006" key="10">
    <source>
        <dbReference type="Google" id="ProtNLM"/>
    </source>
</evidence>
<comment type="caution">
    <text evidence="8">The sequence shown here is derived from an EMBL/GenBank/DDBJ whole genome shotgun (WGS) entry which is preliminary data.</text>
</comment>
<dbReference type="PRINTS" id="PR00465">
    <property type="entry name" value="EP450IV"/>
</dbReference>
<dbReference type="Proteomes" id="UP000559256">
    <property type="component" value="Unassembled WGS sequence"/>
</dbReference>
<evidence type="ECO:0000256" key="1">
    <source>
        <dbReference type="ARBA" id="ARBA00001971"/>
    </source>
</evidence>
<evidence type="ECO:0000256" key="3">
    <source>
        <dbReference type="ARBA" id="ARBA00022723"/>
    </source>
</evidence>
<reference evidence="8 9" key="1">
    <citation type="journal article" date="2020" name="ISME J.">
        <title>Uncovering the hidden diversity of litter-decomposition mechanisms in mushroom-forming fungi.</title>
        <authorList>
            <person name="Floudas D."/>
            <person name="Bentzer J."/>
            <person name="Ahren D."/>
            <person name="Johansson T."/>
            <person name="Persson P."/>
            <person name="Tunlid A."/>
        </authorList>
    </citation>
    <scope>NUCLEOTIDE SEQUENCE [LARGE SCALE GENOMIC DNA]</scope>
    <source>
        <strain evidence="8 9">CBS 291.85</strain>
    </source>
</reference>
<dbReference type="GO" id="GO:0005506">
    <property type="term" value="F:iron ion binding"/>
    <property type="evidence" value="ECO:0007669"/>
    <property type="project" value="InterPro"/>
</dbReference>
<keyword evidence="4 7" id="KW-0560">Oxidoreductase</keyword>
<protein>
    <recommendedName>
        <fullName evidence="10">Cytochrome P450</fullName>
    </recommendedName>
</protein>
<dbReference type="GO" id="GO:0020037">
    <property type="term" value="F:heme binding"/>
    <property type="evidence" value="ECO:0007669"/>
    <property type="project" value="InterPro"/>
</dbReference>
<evidence type="ECO:0000313" key="9">
    <source>
        <dbReference type="Proteomes" id="UP000559256"/>
    </source>
</evidence>
<evidence type="ECO:0000256" key="5">
    <source>
        <dbReference type="ARBA" id="ARBA00023004"/>
    </source>
</evidence>
<evidence type="ECO:0000313" key="8">
    <source>
        <dbReference type="EMBL" id="KAF5372638.1"/>
    </source>
</evidence>
<organism evidence="8 9">
    <name type="scientific">Tetrapyrgos nigripes</name>
    <dbReference type="NCBI Taxonomy" id="182062"/>
    <lineage>
        <taxon>Eukaryota</taxon>
        <taxon>Fungi</taxon>
        <taxon>Dikarya</taxon>
        <taxon>Basidiomycota</taxon>
        <taxon>Agaricomycotina</taxon>
        <taxon>Agaricomycetes</taxon>
        <taxon>Agaricomycetidae</taxon>
        <taxon>Agaricales</taxon>
        <taxon>Marasmiineae</taxon>
        <taxon>Marasmiaceae</taxon>
        <taxon>Tetrapyrgos</taxon>
    </lineage>
</organism>
<dbReference type="GO" id="GO:0016705">
    <property type="term" value="F:oxidoreductase activity, acting on paired donors, with incorporation or reduction of molecular oxygen"/>
    <property type="evidence" value="ECO:0007669"/>
    <property type="project" value="InterPro"/>
</dbReference>
<dbReference type="AlphaFoldDB" id="A0A8H5LX01"/>
<proteinExistence type="inferred from homology"/>
<evidence type="ECO:0000256" key="4">
    <source>
        <dbReference type="ARBA" id="ARBA00023002"/>
    </source>
</evidence>
<comment type="similarity">
    <text evidence="2 7">Belongs to the cytochrome P450 family.</text>
</comment>
<evidence type="ECO:0000256" key="2">
    <source>
        <dbReference type="ARBA" id="ARBA00010617"/>
    </source>
</evidence>
<feature type="binding site" description="axial binding residue" evidence="6">
    <location>
        <position position="460"/>
    </location>
    <ligand>
        <name>heme</name>
        <dbReference type="ChEBI" id="CHEBI:30413"/>
    </ligand>
    <ligandPart>
        <name>Fe</name>
        <dbReference type="ChEBI" id="CHEBI:18248"/>
    </ligandPart>
</feature>
<keyword evidence="3 6" id="KW-0479">Metal-binding</keyword>